<protein>
    <submittedName>
        <fullName evidence="2">Uncharacterized protein</fullName>
    </submittedName>
</protein>
<proteinExistence type="predicted"/>
<dbReference type="Proteomes" id="UP000324326">
    <property type="component" value="Unassembled WGS sequence"/>
</dbReference>
<keyword evidence="1" id="KW-0472">Membrane</keyword>
<name>A0A5M8RPY7_9BACI</name>
<sequence length="70" mass="8071">MEISILNFLVIVISAFLIIFIARSKGINNKIDLILVLIGAALIFLIDNQYVWVSVWILLIVYFLVKYTKK</sequence>
<dbReference type="EMBL" id="QSND01000003">
    <property type="protein sequence ID" value="KAA6449598.1"/>
    <property type="molecule type" value="Genomic_DNA"/>
</dbReference>
<evidence type="ECO:0000313" key="2">
    <source>
        <dbReference type="EMBL" id="KAA6449598.1"/>
    </source>
</evidence>
<comment type="caution">
    <text evidence="2">The sequence shown here is derived from an EMBL/GenBank/DDBJ whole genome shotgun (WGS) entry which is preliminary data.</text>
</comment>
<keyword evidence="1" id="KW-0812">Transmembrane</keyword>
<dbReference type="AlphaFoldDB" id="A0A5M8RPY7"/>
<accession>A0A5M8RPY7</accession>
<organism evidence="2 3">
    <name type="scientific">Bacillus swezeyi</name>
    <dbReference type="NCBI Taxonomy" id="1925020"/>
    <lineage>
        <taxon>Bacteria</taxon>
        <taxon>Bacillati</taxon>
        <taxon>Bacillota</taxon>
        <taxon>Bacilli</taxon>
        <taxon>Bacillales</taxon>
        <taxon>Bacillaceae</taxon>
        <taxon>Bacillus</taxon>
    </lineage>
</organism>
<evidence type="ECO:0000256" key="1">
    <source>
        <dbReference type="SAM" id="Phobius"/>
    </source>
</evidence>
<feature type="transmembrane region" description="Helical" evidence="1">
    <location>
        <begin position="6"/>
        <end position="22"/>
    </location>
</feature>
<keyword evidence="1" id="KW-1133">Transmembrane helix</keyword>
<reference evidence="2 3" key="1">
    <citation type="submission" date="2018-08" db="EMBL/GenBank/DDBJ databases">
        <title>Bacillus phenotypic plasticity.</title>
        <authorList>
            <person name="Hurtado E."/>
        </authorList>
    </citation>
    <scope>NUCLEOTIDE SEQUENCE [LARGE SCALE GENOMIC DNA]</scope>
    <source>
        <strain evidence="2 3">427</strain>
    </source>
</reference>
<gene>
    <name evidence="2" type="ORF">DX927_17195</name>
</gene>
<feature type="transmembrane region" description="Helical" evidence="1">
    <location>
        <begin position="34"/>
        <end position="65"/>
    </location>
</feature>
<evidence type="ECO:0000313" key="3">
    <source>
        <dbReference type="Proteomes" id="UP000324326"/>
    </source>
</evidence>